<evidence type="ECO:0000256" key="6">
    <source>
        <dbReference type="ARBA" id="ARBA00023211"/>
    </source>
</evidence>
<keyword evidence="13" id="KW-1185">Reference proteome</keyword>
<feature type="binding site" evidence="8">
    <location>
        <position position="232"/>
    </location>
    <ligand>
        <name>Mn(2+)</name>
        <dbReference type="ChEBI" id="CHEBI:29035"/>
    </ligand>
</feature>
<dbReference type="SMART" id="SM00835">
    <property type="entry name" value="Cupin_1"/>
    <property type="match status" value="1"/>
</dbReference>
<evidence type="ECO:0000313" key="13">
    <source>
        <dbReference type="Proteomes" id="UP001633002"/>
    </source>
</evidence>
<keyword evidence="10" id="KW-0812">Transmembrane</keyword>
<accession>A0ABD3IIJ6</accession>
<dbReference type="GO" id="GO:0048046">
    <property type="term" value="C:apoplast"/>
    <property type="evidence" value="ECO:0007669"/>
    <property type="project" value="UniProtKB-SubCell"/>
</dbReference>
<dbReference type="InterPro" id="IPR006045">
    <property type="entry name" value="Cupin_1"/>
</dbReference>
<feature type="transmembrane region" description="Helical" evidence="10">
    <location>
        <begin position="141"/>
        <end position="159"/>
    </location>
</feature>
<evidence type="ECO:0000256" key="8">
    <source>
        <dbReference type="PIRSR" id="PIRSR601929-2"/>
    </source>
</evidence>
<dbReference type="AlphaFoldDB" id="A0ABD3IIJ6"/>
<feature type="compositionally biased region" description="Low complexity" evidence="9">
    <location>
        <begin position="1"/>
        <end position="21"/>
    </location>
</feature>
<dbReference type="Proteomes" id="UP001633002">
    <property type="component" value="Unassembled WGS sequence"/>
</dbReference>
<sequence>MADQAEAQDTQDQTTGNDDATPNIPGRDMGRQTILPFGTVKLRFDSSAALSITSEAQQWNTFERPAIHSAAEVTGLGFTIYSVILPCEASRVPPALTSCDNLAARKRSLCGSRYQTLASKSSDRYQRYLLKMGFLSSRSPAFVALLCLAAFVVLSVHAADPEEIRDFAPPPTGTTLDGNYFTSTRLRNINVNNKRAFANVTAVNVNVFPALSGLGVSNALLLYPPGSVNVPHTHPRGTETLFIIEGTLEVGLIDTTAPVPMLFTQTLHKDDIFVFPRGLVHFQINKSKQTVRAYASFSSTNPGLVSLPRTLFGVNIDIDVLTKSFEVPPYVIKTLSAQQS</sequence>
<keyword evidence="6 7" id="KW-0464">Manganese</keyword>
<evidence type="ECO:0000256" key="4">
    <source>
        <dbReference type="ARBA" id="ARBA00022525"/>
    </source>
</evidence>
<name>A0ABD3IIJ6_9MARC</name>
<comment type="subcellular location">
    <subcellularLocation>
        <location evidence="1">Secreted</location>
        <location evidence="1">Extracellular space</location>
        <location evidence="1">Apoplast</location>
    </subcellularLocation>
</comment>
<evidence type="ECO:0000313" key="12">
    <source>
        <dbReference type="EMBL" id="KAL3701982.1"/>
    </source>
</evidence>
<evidence type="ECO:0000256" key="1">
    <source>
        <dbReference type="ARBA" id="ARBA00004271"/>
    </source>
</evidence>
<dbReference type="EMBL" id="JBJQOH010000001">
    <property type="protein sequence ID" value="KAL3701982.1"/>
    <property type="molecule type" value="Genomic_DNA"/>
</dbReference>
<keyword evidence="5 7" id="KW-0479">Metal-binding</keyword>
<dbReference type="Pfam" id="PF00190">
    <property type="entry name" value="Cupin_1"/>
    <property type="match status" value="1"/>
</dbReference>
<evidence type="ECO:0000256" key="3">
    <source>
        <dbReference type="ARBA" id="ARBA00022523"/>
    </source>
</evidence>
<comment type="similarity">
    <text evidence="2">Belongs to the germin family.</text>
</comment>
<keyword evidence="10" id="KW-0472">Membrane</keyword>
<protein>
    <recommendedName>
        <fullName evidence="11">Cupin type-1 domain-containing protein</fullName>
    </recommendedName>
</protein>
<feature type="binding site" evidence="8">
    <location>
        <position position="234"/>
    </location>
    <ligand>
        <name>Mn(2+)</name>
        <dbReference type="ChEBI" id="CHEBI:29035"/>
    </ligand>
</feature>
<organism evidence="12 13">
    <name type="scientific">Riccia sorocarpa</name>
    <dbReference type="NCBI Taxonomy" id="122646"/>
    <lineage>
        <taxon>Eukaryota</taxon>
        <taxon>Viridiplantae</taxon>
        <taxon>Streptophyta</taxon>
        <taxon>Embryophyta</taxon>
        <taxon>Marchantiophyta</taxon>
        <taxon>Marchantiopsida</taxon>
        <taxon>Marchantiidae</taxon>
        <taxon>Marchantiales</taxon>
        <taxon>Ricciaceae</taxon>
        <taxon>Riccia</taxon>
    </lineage>
</organism>
<gene>
    <name evidence="12" type="ORF">R1sor_020004</name>
</gene>
<feature type="domain" description="Cupin type-1" evidence="11">
    <location>
        <begin position="189"/>
        <end position="333"/>
    </location>
</feature>
<dbReference type="InterPro" id="IPR001929">
    <property type="entry name" value="Germin"/>
</dbReference>
<evidence type="ECO:0000259" key="11">
    <source>
        <dbReference type="SMART" id="SM00835"/>
    </source>
</evidence>
<dbReference type="PRINTS" id="PR00325">
    <property type="entry name" value="GERMIN"/>
</dbReference>
<evidence type="ECO:0000256" key="2">
    <source>
        <dbReference type="ARBA" id="ARBA00007456"/>
    </source>
</evidence>
<feature type="binding site" evidence="7">
    <location>
        <position position="234"/>
    </location>
    <ligand>
        <name>oxalate</name>
        <dbReference type="ChEBI" id="CHEBI:30623"/>
    </ligand>
</feature>
<dbReference type="SUPFAM" id="SSF51182">
    <property type="entry name" value="RmlC-like cupins"/>
    <property type="match status" value="1"/>
</dbReference>
<feature type="region of interest" description="Disordered" evidence="9">
    <location>
        <begin position="1"/>
        <end position="31"/>
    </location>
</feature>
<evidence type="ECO:0000256" key="7">
    <source>
        <dbReference type="PIRSR" id="PIRSR601929-1"/>
    </source>
</evidence>
<dbReference type="Gene3D" id="2.60.120.10">
    <property type="entry name" value="Jelly Rolls"/>
    <property type="match status" value="1"/>
</dbReference>
<feature type="binding site" evidence="7">
    <location>
        <position position="229"/>
    </location>
    <ligand>
        <name>oxalate</name>
        <dbReference type="ChEBI" id="CHEBI:30623"/>
    </ligand>
</feature>
<dbReference type="GO" id="GO:0046872">
    <property type="term" value="F:metal ion binding"/>
    <property type="evidence" value="ECO:0007669"/>
    <property type="project" value="UniProtKB-KW"/>
</dbReference>
<dbReference type="PANTHER" id="PTHR31238">
    <property type="entry name" value="GERMIN-LIKE PROTEIN SUBFAMILY 3 MEMBER 3"/>
    <property type="match status" value="1"/>
</dbReference>
<dbReference type="InterPro" id="IPR014710">
    <property type="entry name" value="RmlC-like_jellyroll"/>
</dbReference>
<keyword evidence="4" id="KW-0964">Secreted</keyword>
<keyword evidence="10" id="KW-1133">Transmembrane helix</keyword>
<evidence type="ECO:0000256" key="10">
    <source>
        <dbReference type="SAM" id="Phobius"/>
    </source>
</evidence>
<feature type="binding site" evidence="7">
    <location>
        <position position="239"/>
    </location>
    <ligand>
        <name>oxalate</name>
        <dbReference type="ChEBI" id="CHEBI:30623"/>
    </ligand>
</feature>
<comment type="caution">
    <text evidence="12">The sequence shown here is derived from an EMBL/GenBank/DDBJ whole genome shotgun (WGS) entry which is preliminary data.</text>
</comment>
<feature type="binding site" evidence="8">
    <location>
        <position position="239"/>
    </location>
    <ligand>
        <name>Mn(2+)</name>
        <dbReference type="ChEBI" id="CHEBI:29035"/>
    </ligand>
</feature>
<evidence type="ECO:0000256" key="5">
    <source>
        <dbReference type="ARBA" id="ARBA00022723"/>
    </source>
</evidence>
<feature type="binding site" evidence="8">
    <location>
        <position position="281"/>
    </location>
    <ligand>
        <name>Mn(2+)</name>
        <dbReference type="ChEBI" id="CHEBI:29035"/>
    </ligand>
</feature>
<keyword evidence="3" id="KW-0052">Apoplast</keyword>
<proteinExistence type="inferred from homology"/>
<dbReference type="InterPro" id="IPR011051">
    <property type="entry name" value="RmlC_Cupin_sf"/>
</dbReference>
<evidence type="ECO:0000256" key="9">
    <source>
        <dbReference type="SAM" id="MobiDB-lite"/>
    </source>
</evidence>
<reference evidence="12 13" key="1">
    <citation type="submission" date="2024-09" db="EMBL/GenBank/DDBJ databases">
        <title>Chromosome-scale assembly of Riccia sorocarpa.</title>
        <authorList>
            <person name="Paukszto L."/>
        </authorList>
    </citation>
    <scope>NUCLEOTIDE SEQUENCE [LARGE SCALE GENOMIC DNA]</scope>
    <source>
        <strain evidence="12">LP-2024</strain>
        <tissue evidence="12">Aerial parts of the thallus</tissue>
    </source>
</reference>
<dbReference type="CDD" id="cd02241">
    <property type="entry name" value="cupin_OxOx"/>
    <property type="match status" value="1"/>
</dbReference>